<evidence type="ECO:0000313" key="6">
    <source>
        <dbReference type="Proteomes" id="UP000008312"/>
    </source>
</evidence>
<dbReference type="InterPro" id="IPR036770">
    <property type="entry name" value="Ankyrin_rpt-contain_sf"/>
</dbReference>
<dbReference type="Pfam" id="PF12796">
    <property type="entry name" value="Ank_2"/>
    <property type="match status" value="1"/>
</dbReference>
<keyword evidence="6" id="KW-1185">Reference proteome</keyword>
<evidence type="ECO:0000256" key="2">
    <source>
        <dbReference type="ARBA" id="ARBA00023043"/>
    </source>
</evidence>
<dbReference type="OrthoDB" id="188462at2759"/>
<dbReference type="Proteomes" id="UP000008312">
    <property type="component" value="Unassembled WGS sequence"/>
</dbReference>
<reference evidence="5" key="1">
    <citation type="submission" date="2010-02" db="EMBL/GenBank/DDBJ databases">
        <title>Sequencing and annotation of the Blastocystis hominis genome.</title>
        <authorList>
            <person name="Wincker P."/>
        </authorList>
    </citation>
    <scope>NUCLEOTIDE SEQUENCE</scope>
    <source>
        <strain evidence="5">Singapore isolate B</strain>
    </source>
</reference>
<dbReference type="PANTHER" id="PTHR24171">
    <property type="entry name" value="ANKYRIN REPEAT DOMAIN-CONTAINING PROTEIN 39-RELATED"/>
    <property type="match status" value="1"/>
</dbReference>
<feature type="repeat" description="ANK" evidence="3">
    <location>
        <begin position="320"/>
        <end position="352"/>
    </location>
</feature>
<protein>
    <submittedName>
        <fullName evidence="5">Uncharacterized protein</fullName>
    </submittedName>
</protein>
<evidence type="ECO:0000313" key="5">
    <source>
        <dbReference type="EMBL" id="CBK23369.2"/>
    </source>
</evidence>
<keyword evidence="1" id="KW-0677">Repeat</keyword>
<dbReference type="InterPro" id="IPR002110">
    <property type="entry name" value="Ankyrin_rpt"/>
</dbReference>
<dbReference type="Gene3D" id="1.25.40.20">
    <property type="entry name" value="Ankyrin repeat-containing domain"/>
    <property type="match status" value="1"/>
</dbReference>
<feature type="coiled-coil region" evidence="4">
    <location>
        <begin position="227"/>
        <end position="254"/>
    </location>
</feature>
<dbReference type="GeneID" id="24920362"/>
<evidence type="ECO:0000256" key="4">
    <source>
        <dbReference type="SAM" id="Coils"/>
    </source>
</evidence>
<keyword evidence="4" id="KW-0175">Coiled coil</keyword>
<gene>
    <name evidence="5" type="ORF">GSBLH_T00003257001</name>
</gene>
<dbReference type="PROSITE" id="PS50088">
    <property type="entry name" value="ANK_REPEAT"/>
    <property type="match status" value="1"/>
</dbReference>
<sequence>MFSKRSTSVEINKYLDTYQQNEVLPSKTYRSLNSAFIKATKKKEDEVTKKLEEGNKEDHSRHEEYLLSFIDEPLKTQIYSYINRGLEKCHTIAMLKKVMKEKSYFQFLEAIKKCVKRIYVQPNMLIYDPSNPTAADSLVLIFLRHGEGYYVENDVRNTFESLECVDMLGVTDHCFVNDKELSCDRVKIVSNSACLVGIVNMLQIISTVKTLNTSKEEIDNVVSILLARSLRIEQERAEQEHQKQLQEQEALRHQLAEWKDYLMAGNLEKVRQYINNGFDVNADIGINRNKPLFYGVMSKSEEVVRSLCASGANLQEQNEDGFTALHFATKVNWIEGIGLLLKLGATMMPDNAGNYPTHIAAQDGNNEALLYYAKLQKEGNTRVGDRLLPRFEVEKTHRAEGQ</sequence>
<dbReference type="AlphaFoldDB" id="D8M5N0"/>
<accession>D8M5N0</accession>
<name>D8M5N0_BLAHO</name>
<keyword evidence="2 3" id="KW-0040">ANK repeat</keyword>
<dbReference type="InParanoid" id="D8M5N0"/>
<evidence type="ECO:0000256" key="3">
    <source>
        <dbReference type="PROSITE-ProRule" id="PRU00023"/>
    </source>
</evidence>
<dbReference type="SUPFAM" id="SSF48403">
    <property type="entry name" value="Ankyrin repeat"/>
    <property type="match status" value="1"/>
</dbReference>
<dbReference type="RefSeq" id="XP_012897417.1">
    <property type="nucleotide sequence ID" value="XM_013041963.1"/>
</dbReference>
<evidence type="ECO:0000256" key="1">
    <source>
        <dbReference type="ARBA" id="ARBA00022737"/>
    </source>
</evidence>
<dbReference type="PROSITE" id="PS50297">
    <property type="entry name" value="ANK_REP_REGION"/>
    <property type="match status" value="1"/>
</dbReference>
<dbReference type="EMBL" id="FN668661">
    <property type="protein sequence ID" value="CBK23369.2"/>
    <property type="molecule type" value="Genomic_DNA"/>
</dbReference>
<organism evidence="5">
    <name type="scientific">Blastocystis hominis</name>
    <dbReference type="NCBI Taxonomy" id="12968"/>
    <lineage>
        <taxon>Eukaryota</taxon>
        <taxon>Sar</taxon>
        <taxon>Stramenopiles</taxon>
        <taxon>Bigyra</taxon>
        <taxon>Opalozoa</taxon>
        <taxon>Opalinata</taxon>
        <taxon>Blastocystidae</taxon>
        <taxon>Blastocystis</taxon>
    </lineage>
</organism>
<proteinExistence type="predicted"/>